<dbReference type="EMBL" id="OW152814">
    <property type="protein sequence ID" value="CAH2049842.1"/>
    <property type="molecule type" value="Genomic_DNA"/>
</dbReference>
<reference evidence="2" key="1">
    <citation type="submission" date="2022-03" db="EMBL/GenBank/DDBJ databases">
        <authorList>
            <person name="Martin H S."/>
        </authorList>
    </citation>
    <scope>NUCLEOTIDE SEQUENCE</scope>
</reference>
<feature type="region of interest" description="Disordered" evidence="1">
    <location>
        <begin position="65"/>
        <end position="97"/>
    </location>
</feature>
<gene>
    <name evidence="2" type="ORF">IPOD504_LOCUS7043</name>
</gene>
<evidence type="ECO:0000256" key="1">
    <source>
        <dbReference type="SAM" id="MobiDB-lite"/>
    </source>
</evidence>
<dbReference type="Proteomes" id="UP000837857">
    <property type="component" value="Chromosome 2"/>
</dbReference>
<feature type="region of interest" description="Disordered" evidence="1">
    <location>
        <begin position="1"/>
        <end position="49"/>
    </location>
</feature>
<feature type="compositionally biased region" description="Polar residues" evidence="1">
    <location>
        <begin position="1"/>
        <end position="11"/>
    </location>
</feature>
<name>A0ABN8I9P1_9NEOP</name>
<feature type="non-terminal residue" evidence="2">
    <location>
        <position position="196"/>
    </location>
</feature>
<evidence type="ECO:0000313" key="2">
    <source>
        <dbReference type="EMBL" id="CAH2049842.1"/>
    </source>
</evidence>
<sequence length="196" mass="21163">MQNSTLRSVANEQWGRGALGSDNERSRGLAHGKRHGRSPHFGGGPANYPSRRYIMLKPQYVPSMARDLSGAHPPRRGSRPDRGKKTAPPALDHTGPHAGPRFVPAMLYWSGHMTGASAPLNGKGKFINCGSVALSARRSHAEIKGAAACDRAAPKLARPVTLEMTKVVGHLRNGACKYSPIHHLDVASPRRTRRSC</sequence>
<keyword evidence="3" id="KW-1185">Reference proteome</keyword>
<organism evidence="2 3">
    <name type="scientific">Iphiclides podalirius</name>
    <name type="common">scarce swallowtail</name>
    <dbReference type="NCBI Taxonomy" id="110791"/>
    <lineage>
        <taxon>Eukaryota</taxon>
        <taxon>Metazoa</taxon>
        <taxon>Ecdysozoa</taxon>
        <taxon>Arthropoda</taxon>
        <taxon>Hexapoda</taxon>
        <taxon>Insecta</taxon>
        <taxon>Pterygota</taxon>
        <taxon>Neoptera</taxon>
        <taxon>Endopterygota</taxon>
        <taxon>Lepidoptera</taxon>
        <taxon>Glossata</taxon>
        <taxon>Ditrysia</taxon>
        <taxon>Papilionoidea</taxon>
        <taxon>Papilionidae</taxon>
        <taxon>Papilioninae</taxon>
        <taxon>Iphiclides</taxon>
    </lineage>
</organism>
<feature type="compositionally biased region" description="Basic residues" evidence="1">
    <location>
        <begin position="28"/>
        <end position="38"/>
    </location>
</feature>
<evidence type="ECO:0000313" key="3">
    <source>
        <dbReference type="Proteomes" id="UP000837857"/>
    </source>
</evidence>
<accession>A0ABN8I9P1</accession>
<protein>
    <submittedName>
        <fullName evidence="2">Uncharacterized protein</fullName>
    </submittedName>
</protein>
<proteinExistence type="predicted"/>